<accession>A0A517MMP6</accession>
<dbReference type="EMBL" id="CP036262">
    <property type="protein sequence ID" value="QDS96158.1"/>
    <property type="molecule type" value="Genomic_DNA"/>
</dbReference>
<sequence length="82" mass="8675">MTAGDISDDGDAGACVADDVGEVKPFTGIVGGRADRKENGGRVSHLHQCGDDQDNHRGGQLKQRSKHHPSSGSVRFQVGKTY</sequence>
<feature type="region of interest" description="Disordered" evidence="1">
    <location>
        <begin position="26"/>
        <end position="82"/>
    </location>
</feature>
<feature type="compositionally biased region" description="Basic and acidic residues" evidence="1">
    <location>
        <begin position="48"/>
        <end position="57"/>
    </location>
</feature>
<dbReference type="AlphaFoldDB" id="A0A517MMP6"/>
<evidence type="ECO:0000313" key="3">
    <source>
        <dbReference type="Proteomes" id="UP000320672"/>
    </source>
</evidence>
<gene>
    <name evidence="2" type="ORF">FF011L_49660</name>
</gene>
<dbReference type="KEGG" id="rml:FF011L_49660"/>
<proteinExistence type="predicted"/>
<protein>
    <submittedName>
        <fullName evidence="2">Uncharacterized protein</fullName>
    </submittedName>
</protein>
<keyword evidence="3" id="KW-1185">Reference proteome</keyword>
<organism evidence="2 3">
    <name type="scientific">Roseimaritima multifibrata</name>
    <dbReference type="NCBI Taxonomy" id="1930274"/>
    <lineage>
        <taxon>Bacteria</taxon>
        <taxon>Pseudomonadati</taxon>
        <taxon>Planctomycetota</taxon>
        <taxon>Planctomycetia</taxon>
        <taxon>Pirellulales</taxon>
        <taxon>Pirellulaceae</taxon>
        <taxon>Roseimaritima</taxon>
    </lineage>
</organism>
<evidence type="ECO:0000313" key="2">
    <source>
        <dbReference type="EMBL" id="QDS96158.1"/>
    </source>
</evidence>
<evidence type="ECO:0000256" key="1">
    <source>
        <dbReference type="SAM" id="MobiDB-lite"/>
    </source>
</evidence>
<dbReference type="Proteomes" id="UP000320672">
    <property type="component" value="Chromosome"/>
</dbReference>
<name>A0A517MMP6_9BACT</name>
<reference evidence="2 3" key="1">
    <citation type="submission" date="2019-02" db="EMBL/GenBank/DDBJ databases">
        <title>Deep-cultivation of Planctomycetes and their phenomic and genomic characterization uncovers novel biology.</title>
        <authorList>
            <person name="Wiegand S."/>
            <person name="Jogler M."/>
            <person name="Boedeker C."/>
            <person name="Pinto D."/>
            <person name="Vollmers J."/>
            <person name="Rivas-Marin E."/>
            <person name="Kohn T."/>
            <person name="Peeters S.H."/>
            <person name="Heuer A."/>
            <person name="Rast P."/>
            <person name="Oberbeckmann S."/>
            <person name="Bunk B."/>
            <person name="Jeske O."/>
            <person name="Meyerdierks A."/>
            <person name="Storesund J.E."/>
            <person name="Kallscheuer N."/>
            <person name="Luecker S."/>
            <person name="Lage O.M."/>
            <person name="Pohl T."/>
            <person name="Merkel B.J."/>
            <person name="Hornburger P."/>
            <person name="Mueller R.-W."/>
            <person name="Bruemmer F."/>
            <person name="Labrenz M."/>
            <person name="Spormann A.M."/>
            <person name="Op den Camp H."/>
            <person name="Overmann J."/>
            <person name="Amann R."/>
            <person name="Jetten M.S.M."/>
            <person name="Mascher T."/>
            <person name="Medema M.H."/>
            <person name="Devos D.P."/>
            <person name="Kaster A.-K."/>
            <person name="Ovreas L."/>
            <person name="Rohde M."/>
            <person name="Galperin M.Y."/>
            <person name="Jogler C."/>
        </authorList>
    </citation>
    <scope>NUCLEOTIDE SEQUENCE [LARGE SCALE GENOMIC DNA]</scope>
    <source>
        <strain evidence="2 3">FF011L</strain>
    </source>
</reference>